<keyword evidence="3 6" id="KW-0597">Phosphoprotein</keyword>
<keyword evidence="4" id="KW-0808">Transferase</keyword>
<dbReference type="InterPro" id="IPR003594">
    <property type="entry name" value="HATPase_dom"/>
</dbReference>
<feature type="domain" description="HPt" evidence="10">
    <location>
        <begin position="1"/>
        <end position="109"/>
    </location>
</feature>
<dbReference type="Gene3D" id="3.30.565.10">
    <property type="entry name" value="Histidine kinase-like ATPase, C-terminal domain"/>
    <property type="match status" value="1"/>
</dbReference>
<dbReference type="EMBL" id="CP010311">
    <property type="protein sequence ID" value="AJF06426.1"/>
    <property type="molecule type" value="Genomic_DNA"/>
</dbReference>
<dbReference type="SUPFAM" id="SSF55874">
    <property type="entry name" value="ATPase domain of HSP90 chaperone/DNA topoisomerase II/histidine kinase"/>
    <property type="match status" value="1"/>
</dbReference>
<dbReference type="CDD" id="cd00088">
    <property type="entry name" value="HPT"/>
    <property type="match status" value="1"/>
</dbReference>
<dbReference type="FunFam" id="3.30.565.10:FF:000016">
    <property type="entry name" value="Chemotaxis protein CheA, putative"/>
    <property type="match status" value="1"/>
</dbReference>
<dbReference type="PROSITE" id="PS50109">
    <property type="entry name" value="HIS_KIN"/>
    <property type="match status" value="1"/>
</dbReference>
<evidence type="ECO:0000259" key="8">
    <source>
        <dbReference type="PROSITE" id="PS50109"/>
    </source>
</evidence>
<evidence type="ECO:0000313" key="12">
    <source>
        <dbReference type="Proteomes" id="UP000035036"/>
    </source>
</evidence>
<protein>
    <recommendedName>
        <fullName evidence="2">histidine kinase</fullName>
        <ecNumber evidence="2">2.7.13.3</ecNumber>
    </recommendedName>
</protein>
<dbReference type="PANTHER" id="PTHR43395:SF1">
    <property type="entry name" value="CHEMOTAXIS PROTEIN CHEA"/>
    <property type="match status" value="1"/>
</dbReference>
<dbReference type="AlphaFoldDB" id="A0A0B5FS58"/>
<keyword evidence="12" id="KW-1185">Reference proteome</keyword>
<dbReference type="SUPFAM" id="SSF47226">
    <property type="entry name" value="Histidine-containing phosphotransfer domain, HPT domain"/>
    <property type="match status" value="1"/>
</dbReference>
<evidence type="ECO:0000256" key="3">
    <source>
        <dbReference type="ARBA" id="ARBA00022553"/>
    </source>
</evidence>
<dbReference type="EC" id="2.7.13.3" evidence="2"/>
<dbReference type="Gene3D" id="2.30.30.40">
    <property type="entry name" value="SH3 Domains"/>
    <property type="match status" value="1"/>
</dbReference>
<organism evidence="11 12">
    <name type="scientific">Geoalkalibacter subterraneus</name>
    <dbReference type="NCBI Taxonomy" id="483547"/>
    <lineage>
        <taxon>Bacteria</taxon>
        <taxon>Pseudomonadati</taxon>
        <taxon>Thermodesulfobacteriota</taxon>
        <taxon>Desulfuromonadia</taxon>
        <taxon>Desulfuromonadales</taxon>
        <taxon>Geoalkalibacteraceae</taxon>
        <taxon>Geoalkalibacter</taxon>
    </lineage>
</organism>
<dbReference type="Pfam" id="PF02895">
    <property type="entry name" value="H-kinase_dim"/>
    <property type="match status" value="1"/>
</dbReference>
<evidence type="ECO:0000256" key="6">
    <source>
        <dbReference type="PROSITE-ProRule" id="PRU00110"/>
    </source>
</evidence>
<proteinExistence type="predicted"/>
<dbReference type="InterPro" id="IPR005467">
    <property type="entry name" value="His_kinase_dom"/>
</dbReference>
<dbReference type="SUPFAM" id="SSF50341">
    <property type="entry name" value="CheW-like"/>
    <property type="match status" value="1"/>
</dbReference>
<dbReference type="SMART" id="SM00073">
    <property type="entry name" value="HPT"/>
    <property type="match status" value="1"/>
</dbReference>
<evidence type="ECO:0000256" key="5">
    <source>
        <dbReference type="ARBA" id="ARBA00022777"/>
    </source>
</evidence>
<dbReference type="HOGENOM" id="CLU_000650_3_7_7"/>
<dbReference type="RefSeq" id="WP_040200042.1">
    <property type="nucleotide sequence ID" value="NZ_CP010311.1"/>
</dbReference>
<dbReference type="Gene3D" id="1.20.120.160">
    <property type="entry name" value="HPT domain"/>
    <property type="match status" value="1"/>
</dbReference>
<dbReference type="PRINTS" id="PR00344">
    <property type="entry name" value="BCTRLSENSOR"/>
</dbReference>
<dbReference type="SUPFAM" id="SSF47384">
    <property type="entry name" value="Homodimeric domain of signal transducing histidine kinase"/>
    <property type="match status" value="1"/>
</dbReference>
<dbReference type="InterPro" id="IPR008207">
    <property type="entry name" value="Sig_transdc_His_kin_Hpt_dom"/>
</dbReference>
<dbReference type="SMART" id="SM01231">
    <property type="entry name" value="H-kinase_dim"/>
    <property type="match status" value="1"/>
</dbReference>
<comment type="catalytic activity">
    <reaction evidence="1">
        <text>ATP + protein L-histidine = ADP + protein N-phospho-L-histidine.</text>
        <dbReference type="EC" id="2.7.13.3"/>
    </reaction>
</comment>
<dbReference type="Proteomes" id="UP000035036">
    <property type="component" value="Chromosome"/>
</dbReference>
<dbReference type="InterPro" id="IPR037006">
    <property type="entry name" value="CheA-like_homodim_sf"/>
</dbReference>
<dbReference type="Pfam" id="PF01584">
    <property type="entry name" value="CheW"/>
    <property type="match status" value="1"/>
</dbReference>
<accession>A0A0B5FS58</accession>
<dbReference type="Pfam" id="PF02518">
    <property type="entry name" value="HATPase_c"/>
    <property type="match status" value="1"/>
</dbReference>
<dbReference type="GO" id="GO:0005737">
    <property type="term" value="C:cytoplasm"/>
    <property type="evidence" value="ECO:0007669"/>
    <property type="project" value="InterPro"/>
</dbReference>
<evidence type="ECO:0000259" key="9">
    <source>
        <dbReference type="PROSITE" id="PS50851"/>
    </source>
</evidence>
<dbReference type="SMART" id="SM00387">
    <property type="entry name" value="HATPase_c"/>
    <property type="match status" value="1"/>
</dbReference>
<dbReference type="GO" id="GO:0006935">
    <property type="term" value="P:chemotaxis"/>
    <property type="evidence" value="ECO:0007669"/>
    <property type="project" value="InterPro"/>
</dbReference>
<evidence type="ECO:0000256" key="1">
    <source>
        <dbReference type="ARBA" id="ARBA00000085"/>
    </source>
</evidence>
<gene>
    <name evidence="11" type="ORF">GSUB_07550</name>
</gene>
<dbReference type="Pfam" id="PF01627">
    <property type="entry name" value="Hpt"/>
    <property type="match status" value="1"/>
</dbReference>
<dbReference type="CDD" id="cd16916">
    <property type="entry name" value="HATPase_CheA-like"/>
    <property type="match status" value="1"/>
</dbReference>
<dbReference type="InterPro" id="IPR036641">
    <property type="entry name" value="HPT_dom_sf"/>
</dbReference>
<dbReference type="GO" id="GO:0000155">
    <property type="term" value="F:phosphorelay sensor kinase activity"/>
    <property type="evidence" value="ECO:0007669"/>
    <property type="project" value="InterPro"/>
</dbReference>
<evidence type="ECO:0000256" key="7">
    <source>
        <dbReference type="SAM" id="MobiDB-lite"/>
    </source>
</evidence>
<dbReference type="PANTHER" id="PTHR43395">
    <property type="entry name" value="SENSOR HISTIDINE KINASE CHEA"/>
    <property type="match status" value="1"/>
</dbReference>
<dbReference type="InterPro" id="IPR004358">
    <property type="entry name" value="Sig_transdc_His_kin-like_C"/>
</dbReference>
<dbReference type="InterPro" id="IPR004105">
    <property type="entry name" value="CheA-like_dim"/>
</dbReference>
<feature type="compositionally biased region" description="Basic and acidic residues" evidence="7">
    <location>
        <begin position="256"/>
        <end position="267"/>
    </location>
</feature>
<evidence type="ECO:0000259" key="10">
    <source>
        <dbReference type="PROSITE" id="PS50894"/>
    </source>
</evidence>
<evidence type="ECO:0000256" key="2">
    <source>
        <dbReference type="ARBA" id="ARBA00012438"/>
    </source>
</evidence>
<dbReference type="InterPro" id="IPR002545">
    <property type="entry name" value="CheW-lke_dom"/>
</dbReference>
<feature type="region of interest" description="Disordered" evidence="7">
    <location>
        <begin position="247"/>
        <end position="289"/>
    </location>
</feature>
<dbReference type="STRING" id="483547.GSUB_07550"/>
<feature type="modified residue" description="Phosphohistidine" evidence="6">
    <location>
        <position position="52"/>
    </location>
</feature>
<feature type="domain" description="Histidine kinase" evidence="8">
    <location>
        <begin position="292"/>
        <end position="546"/>
    </location>
</feature>
<sequence length="690" mass="75318">MADKSSQAIKEFLGEAEEILENLNADLMELSQSADSGDANPDLLNSIFRGAHSLKGLSGMFGFSDIAELSHQMENALDHLRLGKIPFDELLIETLFDAFETLGKLVYGKGEDEQFTLDVSGLVNRLDALVKGEGGASEKDPFAGLEIDRSILDVLTEYEEHRLLENIKKGRNLFRVHASFALTSFDTDLAAITDALKEDGEIVSTLPSPDCEIEDGIAFQILVGTPLAEKDVKTLLDGKNAAVEAVGRKSSATQDKVPEATPKKEQSEAEAQQETVARGERSEDAGGAGMRSISRMVRVDIDKLDVLMNIVGELVIAKGTITEIAETLRIEGHGLGSDLNKATRVLERRLSELQKGVMEVRMVPVRQLFDKTARVVRKAAHDMSKKIDLQIRGADTELDKLIIEDLSDPLVHIIRNSVDHGIETPEERVAAGKPETGTLRLSAAQKGNHVVIEIRDDGRGIDPEKIRRKALERGLIDERTELSREEVYDLLFIPGFSTADKVSEISGRGVGMDVVKSNISALSGMIDIDSRVGEGTTLTITLPITLAIIKALIIRVLDNEFAIPITSVMETLMVEPASLRTIEGREVMELRQSTLPLVRLSRLFNFSSSREANPDNFFVVVVGMAEKRLGLVVDELLGQQDVVIKPLGNILSFVKGFAGAAEMGNRKTILVLDVGGLMSESLRGDLTSHV</sequence>
<dbReference type="PROSITE" id="PS50851">
    <property type="entry name" value="CHEW"/>
    <property type="match status" value="1"/>
</dbReference>
<dbReference type="InterPro" id="IPR036097">
    <property type="entry name" value="HisK_dim/P_sf"/>
</dbReference>
<name>A0A0B5FS58_9BACT</name>
<keyword evidence="5" id="KW-0418">Kinase</keyword>
<dbReference type="CDD" id="cd00731">
    <property type="entry name" value="CheA_reg"/>
    <property type="match status" value="1"/>
</dbReference>
<dbReference type="InterPro" id="IPR051315">
    <property type="entry name" value="Bact_Chemotaxis_CheA"/>
</dbReference>
<evidence type="ECO:0000313" key="11">
    <source>
        <dbReference type="EMBL" id="AJF06426.1"/>
    </source>
</evidence>
<dbReference type="InterPro" id="IPR036890">
    <property type="entry name" value="HATPase_C_sf"/>
</dbReference>
<dbReference type="PROSITE" id="PS50894">
    <property type="entry name" value="HPT"/>
    <property type="match status" value="1"/>
</dbReference>
<evidence type="ECO:0000256" key="4">
    <source>
        <dbReference type="ARBA" id="ARBA00022679"/>
    </source>
</evidence>
<dbReference type="InterPro" id="IPR036061">
    <property type="entry name" value="CheW-like_dom_sf"/>
</dbReference>
<dbReference type="SMART" id="SM00260">
    <property type="entry name" value="CheW"/>
    <property type="match status" value="1"/>
</dbReference>
<dbReference type="KEGG" id="gsb:GSUB_07550"/>
<feature type="domain" description="CheW-like" evidence="9">
    <location>
        <begin position="548"/>
        <end position="683"/>
    </location>
</feature>
<dbReference type="Gene3D" id="1.10.287.560">
    <property type="entry name" value="Histidine kinase CheA-like, homodimeric domain"/>
    <property type="match status" value="1"/>
</dbReference>
<reference evidence="11 12" key="1">
    <citation type="journal article" date="2015" name="Genome Announc.">
        <title>Genomes of Geoalkalibacter ferrihydriticus Z-0531T and Geoalkalibacter subterraneus Red1T, Two Haloalkaliphilic Metal-Reducing Deltaproteobacteria.</title>
        <authorList>
            <person name="Badalamenti J.P."/>
            <person name="Krajmalnik-Brown R."/>
            <person name="Torres C.I."/>
            <person name="Bond D.R."/>
        </authorList>
    </citation>
    <scope>NUCLEOTIDE SEQUENCE [LARGE SCALE GENOMIC DNA]</scope>
    <source>
        <strain evidence="11 12">Red1</strain>
    </source>
</reference>